<feature type="domain" description="Glycosyltransferase 2-like" evidence="1">
    <location>
        <begin position="17"/>
        <end position="167"/>
    </location>
</feature>
<dbReference type="Gene3D" id="3.90.550.10">
    <property type="entry name" value="Spore Coat Polysaccharide Biosynthesis Protein SpsA, Chain A"/>
    <property type="match status" value="1"/>
</dbReference>
<dbReference type="OrthoDB" id="199095at2"/>
<protein>
    <submittedName>
        <fullName evidence="2">Glycosyltransferase involved in cell wall bisynthesis</fullName>
    </submittedName>
</protein>
<sequence length="308" mass="36261">MNNYLLTDKTKEIPMVSVAMLTYGHENYIKKAIDSVLMQQTSFLVHLVIADDFSPDNTRQIIQEYQRKFPDKIKLILQNKNIGAQENNKDLFANLTGKYIAALEGDDYWTDPLKLQKQVTFLEENEDYSIHSALAKTSHGDIIGNKIKNTFTIDDFFTNNHLITCTVLFRNTKINSEWFKDVFFGDWMLYLNILFFHKNTKAYCDNHVYAFYRIHENGAMQTINSKLKTHQAHLNHILKIKKIFKPKYSHQDIETIKRHSISLFEHSIIHKNYSDSFKIVTQNLGLTPKFSNLKKFLSILWYRKHLKK</sequence>
<dbReference type="EMBL" id="FWXS01000002">
    <property type="protein sequence ID" value="SMC40750.1"/>
    <property type="molecule type" value="Genomic_DNA"/>
</dbReference>
<dbReference type="InterPro" id="IPR029044">
    <property type="entry name" value="Nucleotide-diphossugar_trans"/>
</dbReference>
<evidence type="ECO:0000259" key="1">
    <source>
        <dbReference type="Pfam" id="PF00535"/>
    </source>
</evidence>
<dbReference type="RefSeq" id="WP_084016000.1">
    <property type="nucleotide sequence ID" value="NZ_FWXS01000002.1"/>
</dbReference>
<evidence type="ECO:0000313" key="3">
    <source>
        <dbReference type="Proteomes" id="UP000192393"/>
    </source>
</evidence>
<proteinExistence type="predicted"/>
<dbReference type="STRING" id="1434700.SAMN06296427_1028"/>
<dbReference type="InterPro" id="IPR001173">
    <property type="entry name" value="Glyco_trans_2-like"/>
</dbReference>
<dbReference type="PANTHER" id="PTHR22916">
    <property type="entry name" value="GLYCOSYLTRANSFERASE"/>
    <property type="match status" value="1"/>
</dbReference>
<dbReference type="PANTHER" id="PTHR22916:SF3">
    <property type="entry name" value="UDP-GLCNAC:BETAGAL BETA-1,3-N-ACETYLGLUCOSAMINYLTRANSFERASE-LIKE PROTEIN 1"/>
    <property type="match status" value="1"/>
</dbReference>
<dbReference type="AlphaFoldDB" id="A0A1W1YX15"/>
<dbReference type="Pfam" id="PF00535">
    <property type="entry name" value="Glycos_transf_2"/>
    <property type="match status" value="1"/>
</dbReference>
<gene>
    <name evidence="2" type="ORF">SAMN06296427_1028</name>
</gene>
<keyword evidence="3" id="KW-1185">Reference proteome</keyword>
<evidence type="ECO:0000313" key="2">
    <source>
        <dbReference type="EMBL" id="SMC40750.1"/>
    </source>
</evidence>
<reference evidence="2 3" key="1">
    <citation type="submission" date="2017-04" db="EMBL/GenBank/DDBJ databases">
        <authorList>
            <person name="Afonso C.L."/>
            <person name="Miller P.J."/>
            <person name="Scott M.A."/>
            <person name="Spackman E."/>
            <person name="Goraichik I."/>
            <person name="Dimitrov K.M."/>
            <person name="Suarez D.L."/>
            <person name="Swayne D.E."/>
        </authorList>
    </citation>
    <scope>NUCLEOTIDE SEQUENCE [LARGE SCALE GENOMIC DNA]</scope>
    <source>
        <strain evidence="2 3">CGMCC 1.12708</strain>
    </source>
</reference>
<dbReference type="GO" id="GO:0016758">
    <property type="term" value="F:hexosyltransferase activity"/>
    <property type="evidence" value="ECO:0007669"/>
    <property type="project" value="UniProtKB-ARBA"/>
</dbReference>
<accession>A0A1W1YX15</accession>
<dbReference type="SUPFAM" id="SSF53448">
    <property type="entry name" value="Nucleotide-diphospho-sugar transferases"/>
    <property type="match status" value="1"/>
</dbReference>
<keyword evidence="2" id="KW-0808">Transferase</keyword>
<dbReference type="Proteomes" id="UP000192393">
    <property type="component" value="Unassembled WGS sequence"/>
</dbReference>
<organism evidence="2 3">
    <name type="scientific">Moheibacter sediminis</name>
    <dbReference type="NCBI Taxonomy" id="1434700"/>
    <lineage>
        <taxon>Bacteria</taxon>
        <taxon>Pseudomonadati</taxon>
        <taxon>Bacteroidota</taxon>
        <taxon>Flavobacteriia</taxon>
        <taxon>Flavobacteriales</taxon>
        <taxon>Weeksellaceae</taxon>
        <taxon>Moheibacter</taxon>
    </lineage>
</organism>
<name>A0A1W1YX15_9FLAO</name>